<feature type="compositionally biased region" description="Basic and acidic residues" evidence="1">
    <location>
        <begin position="130"/>
        <end position="150"/>
    </location>
</feature>
<dbReference type="GO" id="GO:0016787">
    <property type="term" value="F:hydrolase activity"/>
    <property type="evidence" value="ECO:0007669"/>
    <property type="project" value="UniProtKB-KW"/>
</dbReference>
<feature type="region of interest" description="Disordered" evidence="1">
    <location>
        <begin position="1"/>
        <end position="161"/>
    </location>
</feature>
<feature type="non-terminal residue" evidence="2">
    <location>
        <position position="1"/>
    </location>
</feature>
<keyword evidence="2" id="KW-0328">Glycosyltransferase</keyword>
<feature type="compositionally biased region" description="Basic and acidic residues" evidence="1">
    <location>
        <begin position="96"/>
        <end position="119"/>
    </location>
</feature>
<dbReference type="AlphaFoldDB" id="A0A6J4J328"/>
<sequence length="161" mass="17450">RQQGHLVRGLHPPAGHGRVGRARRRAEAGDRCPRPAPVRRRASGPDLLQHHEGGAAGREGHAAAGQHPGGPRPQAPRQRSGPSPAAAARERRRSTHRADHARPPRHDTDHARADRHRADGPVTGDADEPTPSHHDDEAAAFHDDDRPDPHRPRRPGGEEAL</sequence>
<dbReference type="EMBL" id="CADCSZ010000194">
    <property type="protein sequence ID" value="CAA9268138.1"/>
    <property type="molecule type" value="Genomic_DNA"/>
</dbReference>
<dbReference type="GO" id="GO:0016757">
    <property type="term" value="F:glycosyltransferase activity"/>
    <property type="evidence" value="ECO:0007669"/>
    <property type="project" value="UniProtKB-KW"/>
</dbReference>
<accession>A0A6J4J328</accession>
<organism evidence="2">
    <name type="scientific">uncultured Acidimicrobiales bacterium</name>
    <dbReference type="NCBI Taxonomy" id="310071"/>
    <lineage>
        <taxon>Bacteria</taxon>
        <taxon>Bacillati</taxon>
        <taxon>Actinomycetota</taxon>
        <taxon>Acidimicrobiia</taxon>
        <taxon>Acidimicrobiales</taxon>
        <taxon>environmental samples</taxon>
    </lineage>
</organism>
<evidence type="ECO:0000256" key="1">
    <source>
        <dbReference type="SAM" id="MobiDB-lite"/>
    </source>
</evidence>
<feature type="compositionally biased region" description="Low complexity" evidence="1">
    <location>
        <begin position="75"/>
        <end position="87"/>
    </location>
</feature>
<proteinExistence type="predicted"/>
<protein>
    <submittedName>
        <fullName evidence="2">Multimodular transpeptidase-transglycosylase</fullName>
        <ecNumber evidence="2">2.4.1.129</ecNumber>
        <ecNumber evidence="2">3.4.-.-</ecNumber>
    </submittedName>
</protein>
<dbReference type="EC" id="3.4.-.-" evidence="2"/>
<keyword evidence="2" id="KW-0808">Transferase</keyword>
<dbReference type="EC" id="2.4.1.129" evidence="2"/>
<name>A0A6J4J328_9ACTN</name>
<evidence type="ECO:0000313" key="2">
    <source>
        <dbReference type="EMBL" id="CAA9268138.1"/>
    </source>
</evidence>
<keyword evidence="2" id="KW-0378">Hydrolase</keyword>
<feature type="compositionally biased region" description="Basic and acidic residues" evidence="1">
    <location>
        <begin position="48"/>
        <end position="61"/>
    </location>
</feature>
<gene>
    <name evidence="2" type="ORF">AVDCRST_MAG76-3199</name>
</gene>
<reference evidence="2" key="1">
    <citation type="submission" date="2020-02" db="EMBL/GenBank/DDBJ databases">
        <authorList>
            <person name="Meier V. D."/>
        </authorList>
    </citation>
    <scope>NUCLEOTIDE SEQUENCE</scope>
    <source>
        <strain evidence="2">AVDCRST_MAG76</strain>
    </source>
</reference>
<feature type="non-terminal residue" evidence="2">
    <location>
        <position position="161"/>
    </location>
</feature>